<organism evidence="2 3">
    <name type="scientific">Stylosanthes scabra</name>
    <dbReference type="NCBI Taxonomy" id="79078"/>
    <lineage>
        <taxon>Eukaryota</taxon>
        <taxon>Viridiplantae</taxon>
        <taxon>Streptophyta</taxon>
        <taxon>Embryophyta</taxon>
        <taxon>Tracheophyta</taxon>
        <taxon>Spermatophyta</taxon>
        <taxon>Magnoliopsida</taxon>
        <taxon>eudicotyledons</taxon>
        <taxon>Gunneridae</taxon>
        <taxon>Pentapetalae</taxon>
        <taxon>rosids</taxon>
        <taxon>fabids</taxon>
        <taxon>Fabales</taxon>
        <taxon>Fabaceae</taxon>
        <taxon>Papilionoideae</taxon>
        <taxon>50 kb inversion clade</taxon>
        <taxon>dalbergioids sensu lato</taxon>
        <taxon>Dalbergieae</taxon>
        <taxon>Pterocarpus clade</taxon>
        <taxon>Stylosanthes</taxon>
    </lineage>
</organism>
<reference evidence="2 3" key="1">
    <citation type="journal article" date="2023" name="Plants (Basel)">
        <title>Bridging the Gap: Combining Genomics and Transcriptomics Approaches to Understand Stylosanthes scabra, an Orphan Legume from the Brazilian Caatinga.</title>
        <authorList>
            <person name="Ferreira-Neto J.R.C."/>
            <person name="da Silva M.D."/>
            <person name="Binneck E."/>
            <person name="de Melo N.F."/>
            <person name="da Silva R.H."/>
            <person name="de Melo A.L.T.M."/>
            <person name="Pandolfi V."/>
            <person name="Bustamante F.O."/>
            <person name="Brasileiro-Vidal A.C."/>
            <person name="Benko-Iseppon A.M."/>
        </authorList>
    </citation>
    <scope>NUCLEOTIDE SEQUENCE [LARGE SCALE GENOMIC DNA]</scope>
    <source>
        <tissue evidence="2">Leaves</tissue>
    </source>
</reference>
<keyword evidence="1" id="KW-0472">Membrane</keyword>
<dbReference type="EMBL" id="JASCZI010121476">
    <property type="protein sequence ID" value="MED6161902.1"/>
    <property type="molecule type" value="Genomic_DNA"/>
</dbReference>
<proteinExistence type="predicted"/>
<keyword evidence="1" id="KW-0812">Transmembrane</keyword>
<evidence type="ECO:0000313" key="2">
    <source>
        <dbReference type="EMBL" id="MED6161902.1"/>
    </source>
</evidence>
<evidence type="ECO:0000313" key="3">
    <source>
        <dbReference type="Proteomes" id="UP001341840"/>
    </source>
</evidence>
<sequence length="159" mass="17587">MRSLGLMEGVDLPTRPIGRVWLRGLHAKHLYLRISGVYGDTRDISIHGLTSFYQFSSIFPFNLRSLTLTIATPVFLTAKIVPCVNSLGERPESYTPNHPKVSVLNATRGVPNAKLGVFNARRKLKNAQAPILHLLGAFLTPGGAFITWAIMDILEVHLK</sequence>
<gene>
    <name evidence="2" type="ORF">PIB30_065213</name>
</gene>
<protein>
    <submittedName>
        <fullName evidence="2">Uncharacterized protein</fullName>
    </submittedName>
</protein>
<comment type="caution">
    <text evidence="2">The sequence shown here is derived from an EMBL/GenBank/DDBJ whole genome shotgun (WGS) entry which is preliminary data.</text>
</comment>
<feature type="transmembrane region" description="Helical" evidence="1">
    <location>
        <begin position="131"/>
        <end position="151"/>
    </location>
</feature>
<accession>A0ABU6UKR0</accession>
<keyword evidence="1" id="KW-1133">Transmembrane helix</keyword>
<name>A0ABU6UKR0_9FABA</name>
<keyword evidence="3" id="KW-1185">Reference proteome</keyword>
<evidence type="ECO:0000256" key="1">
    <source>
        <dbReference type="SAM" id="Phobius"/>
    </source>
</evidence>
<dbReference type="Proteomes" id="UP001341840">
    <property type="component" value="Unassembled WGS sequence"/>
</dbReference>